<proteinExistence type="predicted"/>
<protein>
    <submittedName>
        <fullName evidence="2">Uncharacterized protein</fullName>
    </submittedName>
</protein>
<evidence type="ECO:0000313" key="2">
    <source>
        <dbReference type="EMBL" id="KAK0472538.1"/>
    </source>
</evidence>
<evidence type="ECO:0000256" key="1">
    <source>
        <dbReference type="SAM" id="Phobius"/>
    </source>
</evidence>
<keyword evidence="1" id="KW-0812">Transmembrane</keyword>
<dbReference type="EMBL" id="JAUEPR010000040">
    <property type="protein sequence ID" value="KAK0472538.1"/>
    <property type="molecule type" value="Genomic_DNA"/>
</dbReference>
<comment type="caution">
    <text evidence="2">The sequence shown here is derived from an EMBL/GenBank/DDBJ whole genome shotgun (WGS) entry which is preliminary data.</text>
</comment>
<keyword evidence="3" id="KW-1185">Reference proteome</keyword>
<organism evidence="2 3">
    <name type="scientific">Armillaria novae-zelandiae</name>
    <dbReference type="NCBI Taxonomy" id="153914"/>
    <lineage>
        <taxon>Eukaryota</taxon>
        <taxon>Fungi</taxon>
        <taxon>Dikarya</taxon>
        <taxon>Basidiomycota</taxon>
        <taxon>Agaricomycotina</taxon>
        <taxon>Agaricomycetes</taxon>
        <taxon>Agaricomycetidae</taxon>
        <taxon>Agaricales</taxon>
        <taxon>Marasmiineae</taxon>
        <taxon>Physalacriaceae</taxon>
        <taxon>Armillaria</taxon>
    </lineage>
</organism>
<dbReference type="Proteomes" id="UP001175227">
    <property type="component" value="Unassembled WGS sequence"/>
</dbReference>
<evidence type="ECO:0000313" key="3">
    <source>
        <dbReference type="Proteomes" id="UP001175227"/>
    </source>
</evidence>
<feature type="transmembrane region" description="Helical" evidence="1">
    <location>
        <begin position="173"/>
        <end position="198"/>
    </location>
</feature>
<gene>
    <name evidence="2" type="ORF">IW261DRAFT_810973</name>
</gene>
<sequence>MGGQRQGAQPWSKNGLVSHAQPPFASCFHPFGTYHQTMLNPFAFLNPSELPTMFDKASISSHSILLQAAGLFALADLPTVAARTAVTGTASFLDIFLLAPGMHRQQAVDDINHGEFPTTGAMTTGYVFRVENPATVSYLQAIGRTGHLVTAHVHPNPSSDEQLSYLNRHLQSFFVAGVPATLFYIVGPVLTGVVVALMGVIRDFWGLGVLGLFMLSRLINVGIIKRRSSKGWKGIPEPGEEGDLLILLSQDRWIRLQGSVDDLKTVTAGQWLRDRTMVEGFAISFATLLVYAAVILAFNASTVGSLMIACLLLCSSALLGLCNTFTSCLQMFDCIVRMEGEPIKYERRLYMANEMIEKSGRSDWAIGMGLIVPKNPTGPVNV</sequence>
<feature type="transmembrane region" description="Helical" evidence="1">
    <location>
        <begin position="280"/>
        <end position="300"/>
    </location>
</feature>
<accession>A0AA39NW72</accession>
<reference evidence="2" key="1">
    <citation type="submission" date="2023-06" db="EMBL/GenBank/DDBJ databases">
        <authorList>
            <consortium name="Lawrence Berkeley National Laboratory"/>
            <person name="Ahrendt S."/>
            <person name="Sahu N."/>
            <person name="Indic B."/>
            <person name="Wong-Bajracharya J."/>
            <person name="Merenyi Z."/>
            <person name="Ke H.-M."/>
            <person name="Monk M."/>
            <person name="Kocsube S."/>
            <person name="Drula E."/>
            <person name="Lipzen A."/>
            <person name="Balint B."/>
            <person name="Henrissat B."/>
            <person name="Andreopoulos B."/>
            <person name="Martin F.M."/>
            <person name="Harder C.B."/>
            <person name="Rigling D."/>
            <person name="Ford K.L."/>
            <person name="Foster G.D."/>
            <person name="Pangilinan J."/>
            <person name="Papanicolaou A."/>
            <person name="Barry K."/>
            <person name="LaButti K."/>
            <person name="Viragh M."/>
            <person name="Koriabine M."/>
            <person name="Yan M."/>
            <person name="Riley R."/>
            <person name="Champramary S."/>
            <person name="Plett K.L."/>
            <person name="Tsai I.J."/>
            <person name="Slot J."/>
            <person name="Sipos G."/>
            <person name="Plett J."/>
            <person name="Nagy L.G."/>
            <person name="Grigoriev I.V."/>
        </authorList>
    </citation>
    <scope>NUCLEOTIDE SEQUENCE</scope>
    <source>
        <strain evidence="2">ICMP 16352</strain>
    </source>
</reference>
<feature type="transmembrane region" description="Helical" evidence="1">
    <location>
        <begin position="204"/>
        <end position="224"/>
    </location>
</feature>
<name>A0AA39NW72_9AGAR</name>
<dbReference type="AlphaFoldDB" id="A0AA39NW72"/>
<feature type="transmembrane region" description="Helical" evidence="1">
    <location>
        <begin position="306"/>
        <end position="329"/>
    </location>
</feature>
<keyword evidence="1" id="KW-1133">Transmembrane helix</keyword>
<keyword evidence="1" id="KW-0472">Membrane</keyword>